<name>A0A916WZS0_9HYPH</name>
<reference evidence="2" key="2">
    <citation type="submission" date="2020-09" db="EMBL/GenBank/DDBJ databases">
        <authorList>
            <person name="Sun Q."/>
            <person name="Zhou Y."/>
        </authorList>
    </citation>
    <scope>NUCLEOTIDE SEQUENCE</scope>
    <source>
        <strain evidence="2">CGMCC 1.12426</strain>
    </source>
</reference>
<proteinExistence type="predicted"/>
<feature type="compositionally biased region" description="Basic and acidic residues" evidence="1">
    <location>
        <begin position="29"/>
        <end position="45"/>
    </location>
</feature>
<accession>A0A916WZS0</accession>
<dbReference type="Proteomes" id="UP000605148">
    <property type="component" value="Unassembled WGS sequence"/>
</dbReference>
<sequence>MAGQLGLVHHKAIGGKADIRCSKAAENIEQDHKPNHPSQHEKAQARQENAQNPDQPGMPPGCPLSAGFSVPE</sequence>
<keyword evidence="3" id="KW-1185">Reference proteome</keyword>
<evidence type="ECO:0000313" key="2">
    <source>
        <dbReference type="EMBL" id="GGB46254.1"/>
    </source>
</evidence>
<dbReference type="AlphaFoldDB" id="A0A916WZS0"/>
<organism evidence="2 3">
    <name type="scientific">Roseibium aquae</name>
    <dbReference type="NCBI Taxonomy" id="1323746"/>
    <lineage>
        <taxon>Bacteria</taxon>
        <taxon>Pseudomonadati</taxon>
        <taxon>Pseudomonadota</taxon>
        <taxon>Alphaproteobacteria</taxon>
        <taxon>Hyphomicrobiales</taxon>
        <taxon>Stappiaceae</taxon>
        <taxon>Roseibium</taxon>
    </lineage>
</organism>
<evidence type="ECO:0000313" key="3">
    <source>
        <dbReference type="Proteomes" id="UP000605148"/>
    </source>
</evidence>
<gene>
    <name evidence="2" type="ORF">GCM10011316_17940</name>
</gene>
<dbReference type="EMBL" id="BMFA01000005">
    <property type="protein sequence ID" value="GGB46254.1"/>
    <property type="molecule type" value="Genomic_DNA"/>
</dbReference>
<feature type="region of interest" description="Disordered" evidence="1">
    <location>
        <begin position="23"/>
        <end position="72"/>
    </location>
</feature>
<protein>
    <submittedName>
        <fullName evidence="2">Uncharacterized protein</fullName>
    </submittedName>
</protein>
<reference evidence="2" key="1">
    <citation type="journal article" date="2014" name="Int. J. Syst. Evol. Microbiol.">
        <title>Complete genome sequence of Corynebacterium casei LMG S-19264T (=DSM 44701T), isolated from a smear-ripened cheese.</title>
        <authorList>
            <consortium name="US DOE Joint Genome Institute (JGI-PGF)"/>
            <person name="Walter F."/>
            <person name="Albersmeier A."/>
            <person name="Kalinowski J."/>
            <person name="Ruckert C."/>
        </authorList>
    </citation>
    <scope>NUCLEOTIDE SEQUENCE</scope>
    <source>
        <strain evidence="2">CGMCC 1.12426</strain>
    </source>
</reference>
<comment type="caution">
    <text evidence="2">The sequence shown here is derived from an EMBL/GenBank/DDBJ whole genome shotgun (WGS) entry which is preliminary data.</text>
</comment>
<evidence type="ECO:0000256" key="1">
    <source>
        <dbReference type="SAM" id="MobiDB-lite"/>
    </source>
</evidence>